<name>R8BT45_PHAM7</name>
<dbReference type="InterPro" id="IPR014851">
    <property type="entry name" value="BCS1_N"/>
</dbReference>
<evidence type="ECO:0000259" key="13">
    <source>
        <dbReference type="SMART" id="SM01024"/>
    </source>
</evidence>
<dbReference type="GO" id="GO:0016887">
    <property type="term" value="F:ATP hydrolysis activity"/>
    <property type="evidence" value="ECO:0007669"/>
    <property type="project" value="InterPro"/>
</dbReference>
<comment type="catalytic activity">
    <reaction evidence="11">
        <text>ATP + H2O = ADP + phosphate + H(+)</text>
        <dbReference type="Rhea" id="RHEA:13065"/>
        <dbReference type="ChEBI" id="CHEBI:15377"/>
        <dbReference type="ChEBI" id="CHEBI:15378"/>
        <dbReference type="ChEBI" id="CHEBI:30616"/>
        <dbReference type="ChEBI" id="CHEBI:43474"/>
        <dbReference type="ChEBI" id="CHEBI:456216"/>
    </reaction>
    <physiologicalReaction direction="left-to-right" evidence="11">
        <dbReference type="Rhea" id="RHEA:13066"/>
    </physiologicalReaction>
</comment>
<evidence type="ECO:0000256" key="7">
    <source>
        <dbReference type="ARBA" id="ARBA00022840"/>
    </source>
</evidence>
<dbReference type="GO" id="GO:0034551">
    <property type="term" value="P:mitochondrial respiratory chain complex III assembly"/>
    <property type="evidence" value="ECO:0007669"/>
    <property type="project" value="UniProtKB-ARBA"/>
</dbReference>
<keyword evidence="6" id="KW-0378">Hydrolase</keyword>
<evidence type="ECO:0000313" key="14">
    <source>
        <dbReference type="EMBL" id="EOO02440.1"/>
    </source>
</evidence>
<comment type="subcellular location">
    <subcellularLocation>
        <location evidence="1">Mitochondrion inner membrane</location>
        <topology evidence="1">Single-pass membrane protein</topology>
    </subcellularLocation>
</comment>
<dbReference type="PANTHER" id="PTHR23070">
    <property type="entry name" value="BCS1 AAA-TYPE ATPASE"/>
    <property type="match status" value="1"/>
</dbReference>
<keyword evidence="5" id="KW-0999">Mitochondrion inner membrane</keyword>
<dbReference type="GeneID" id="19322226"/>
<dbReference type="AlphaFoldDB" id="R8BT45"/>
<dbReference type="InterPro" id="IPR003959">
    <property type="entry name" value="ATPase_AAA_core"/>
</dbReference>
<dbReference type="InterPro" id="IPR027417">
    <property type="entry name" value="P-loop_NTPase"/>
</dbReference>
<evidence type="ECO:0000256" key="5">
    <source>
        <dbReference type="ARBA" id="ARBA00022792"/>
    </source>
</evidence>
<dbReference type="OrthoDB" id="10251412at2759"/>
<dbReference type="InterPro" id="IPR050747">
    <property type="entry name" value="Mitochondrial_chaperone_BCS1"/>
</dbReference>
<dbReference type="Pfam" id="PF25426">
    <property type="entry name" value="AAA_lid_BCS1"/>
    <property type="match status" value="1"/>
</dbReference>
<organism evidence="14 15">
    <name type="scientific">Phaeoacremonium minimum (strain UCR-PA7)</name>
    <name type="common">Esca disease fungus</name>
    <name type="synonym">Togninia minima</name>
    <dbReference type="NCBI Taxonomy" id="1286976"/>
    <lineage>
        <taxon>Eukaryota</taxon>
        <taxon>Fungi</taxon>
        <taxon>Dikarya</taxon>
        <taxon>Ascomycota</taxon>
        <taxon>Pezizomycotina</taxon>
        <taxon>Sordariomycetes</taxon>
        <taxon>Sordariomycetidae</taxon>
        <taxon>Togniniales</taxon>
        <taxon>Togniniaceae</taxon>
        <taxon>Phaeoacremonium</taxon>
    </lineage>
</organism>
<dbReference type="Pfam" id="PF00004">
    <property type="entry name" value="AAA"/>
    <property type="match status" value="1"/>
</dbReference>
<dbReference type="SUPFAM" id="SSF52540">
    <property type="entry name" value="P-loop containing nucleoside triphosphate hydrolases"/>
    <property type="match status" value="1"/>
</dbReference>
<evidence type="ECO:0000256" key="1">
    <source>
        <dbReference type="ARBA" id="ARBA00004434"/>
    </source>
</evidence>
<dbReference type="GO" id="GO:0005524">
    <property type="term" value="F:ATP binding"/>
    <property type="evidence" value="ECO:0007669"/>
    <property type="project" value="UniProtKB-KW"/>
</dbReference>
<dbReference type="KEGG" id="tmn:UCRPA7_2017"/>
<keyword evidence="10" id="KW-0472">Membrane</keyword>
<dbReference type="Proteomes" id="UP000014074">
    <property type="component" value="Unassembled WGS sequence"/>
</dbReference>
<gene>
    <name evidence="14" type="ORF">UCRPA7_2017</name>
</gene>
<evidence type="ECO:0000313" key="15">
    <source>
        <dbReference type="Proteomes" id="UP000014074"/>
    </source>
</evidence>
<dbReference type="InterPro" id="IPR057495">
    <property type="entry name" value="AAA_lid_BCS1"/>
</dbReference>
<dbReference type="HOGENOM" id="CLU_010189_6_2_1"/>
<reference evidence="15" key="1">
    <citation type="journal article" date="2013" name="Genome Announc.">
        <title>Draft genome sequence of the ascomycete Phaeoacremonium aleophilum strain UCR-PA7, a causal agent of the esca disease complex in grapevines.</title>
        <authorList>
            <person name="Blanco-Ulate B."/>
            <person name="Rolshausen P."/>
            <person name="Cantu D."/>
        </authorList>
    </citation>
    <scope>NUCLEOTIDE SEQUENCE [LARGE SCALE GENOMIC DNA]</scope>
    <source>
        <strain evidence="15">UCR-PA7</strain>
    </source>
</reference>
<evidence type="ECO:0000259" key="12">
    <source>
        <dbReference type="SMART" id="SM00382"/>
    </source>
</evidence>
<evidence type="ECO:0000256" key="6">
    <source>
        <dbReference type="ARBA" id="ARBA00022801"/>
    </source>
</evidence>
<evidence type="ECO:0000256" key="8">
    <source>
        <dbReference type="ARBA" id="ARBA00022989"/>
    </source>
</evidence>
<evidence type="ECO:0000256" key="3">
    <source>
        <dbReference type="ARBA" id="ARBA00022692"/>
    </source>
</evidence>
<evidence type="ECO:0000256" key="4">
    <source>
        <dbReference type="ARBA" id="ARBA00022741"/>
    </source>
</evidence>
<dbReference type="GO" id="GO:0005743">
    <property type="term" value="C:mitochondrial inner membrane"/>
    <property type="evidence" value="ECO:0007669"/>
    <property type="project" value="UniProtKB-SubCell"/>
</dbReference>
<proteinExistence type="inferred from homology"/>
<keyword evidence="3" id="KW-0812">Transmembrane</keyword>
<evidence type="ECO:0000256" key="9">
    <source>
        <dbReference type="ARBA" id="ARBA00023128"/>
    </source>
</evidence>
<dbReference type="eggNOG" id="KOG0743">
    <property type="taxonomic scope" value="Eukaryota"/>
</dbReference>
<keyword evidence="4" id="KW-0547">Nucleotide-binding</keyword>
<accession>R8BT45</accession>
<keyword evidence="8" id="KW-1133">Transmembrane helix</keyword>
<keyword evidence="7" id="KW-0067">ATP-binding</keyword>
<evidence type="ECO:0000256" key="11">
    <source>
        <dbReference type="ARBA" id="ARBA00048778"/>
    </source>
</evidence>
<keyword evidence="9" id="KW-0496">Mitochondrion</keyword>
<comment type="similarity">
    <text evidence="2">Belongs to the AAA ATPase family. BCS1 subfamily.</text>
</comment>
<dbReference type="SMART" id="SM00382">
    <property type="entry name" value="AAA"/>
    <property type="match status" value="1"/>
</dbReference>
<evidence type="ECO:0000256" key="2">
    <source>
        <dbReference type="ARBA" id="ARBA00007448"/>
    </source>
</evidence>
<dbReference type="SMART" id="SM01024">
    <property type="entry name" value="BCS1_N"/>
    <property type="match status" value="1"/>
</dbReference>
<sequence>MAQQTPSPDAASLLGLNGLFENPLFAGGVGLAALGSAAALARRGLITGAGMLRRRLLVNVEIGRQDPSYPWILAWLSQPRENLGFLASKLTRIHNLSVTTATKNMAAGEATSGSGPVQAHFLLQPGYGRHLIRHAPGVYIAVNREKLNTANLNTGEPHEVVTLTTLWAHRHVFEDVFGQAHTLAARAREGKTTVYATQNFGWAPLGEPRRKRPLGSVILDEGVKEDIVADVKDFLQRQQWYVDRGIPYRRGYLLYGPPGSGKTSFIEALAGELDYSVAMINLSERGMTDDKLAMLLTKLPQRSILLLEDADAAFVNRQQRSSDGYSGATVTFSGLLNAMDGLAAGEERIAFLTTNHIDRLDAALIRPGRVDLLVRIGEATRYQAGQMWDRFYGDVDHDGQGRERFLKRLDELGLFGEEHGVDVPKRHTSTAAIQGLFLFNKNDMEGAINMAEGLIPRVFEPESPTPDGAIKSPA</sequence>
<dbReference type="InterPro" id="IPR003593">
    <property type="entry name" value="AAA+_ATPase"/>
</dbReference>
<dbReference type="Pfam" id="PF08740">
    <property type="entry name" value="BCS1_N"/>
    <property type="match status" value="1"/>
</dbReference>
<feature type="domain" description="AAA+ ATPase" evidence="12">
    <location>
        <begin position="248"/>
        <end position="380"/>
    </location>
</feature>
<evidence type="ECO:0000256" key="10">
    <source>
        <dbReference type="ARBA" id="ARBA00023136"/>
    </source>
</evidence>
<protein>
    <submittedName>
        <fullName evidence="14">Putative mitochondrial chaperone bcs1 protein</fullName>
    </submittedName>
</protein>
<dbReference type="Gene3D" id="3.40.50.300">
    <property type="entry name" value="P-loop containing nucleotide triphosphate hydrolases"/>
    <property type="match status" value="1"/>
</dbReference>
<dbReference type="RefSeq" id="XP_007912785.1">
    <property type="nucleotide sequence ID" value="XM_007914594.1"/>
</dbReference>
<dbReference type="FunFam" id="3.40.50.300:FF:000768">
    <property type="entry name" value="Probable mitochondrial chaperone bcs1"/>
    <property type="match status" value="1"/>
</dbReference>
<dbReference type="CDD" id="cd19510">
    <property type="entry name" value="RecA-like_BCS1"/>
    <property type="match status" value="1"/>
</dbReference>
<keyword evidence="15" id="KW-1185">Reference proteome</keyword>
<feature type="domain" description="BCS1 N-terminal" evidence="13">
    <location>
        <begin position="32"/>
        <end position="217"/>
    </location>
</feature>
<dbReference type="EMBL" id="KB932919">
    <property type="protein sequence ID" value="EOO02440.1"/>
    <property type="molecule type" value="Genomic_DNA"/>
</dbReference>